<dbReference type="AlphaFoldDB" id="A0A9W7NI98"/>
<dbReference type="PANTHER" id="PTHR48079:SF6">
    <property type="entry name" value="NAD(P)-BINDING DOMAIN-CONTAINING PROTEIN-RELATED"/>
    <property type="match status" value="1"/>
</dbReference>
<dbReference type="EMBL" id="QOKW01000012">
    <property type="protein sequence ID" value="KAA0679484.1"/>
    <property type="molecule type" value="Genomic_DNA"/>
</dbReference>
<evidence type="ECO:0000313" key="2">
    <source>
        <dbReference type="EMBL" id="KAA0679484.1"/>
    </source>
</evidence>
<dbReference type="InterPro" id="IPR001509">
    <property type="entry name" value="Epimerase_deHydtase"/>
</dbReference>
<gene>
    <name evidence="2" type="ORF">DS843_16220</name>
</gene>
<reference evidence="2 3" key="1">
    <citation type="submission" date="2018-07" db="EMBL/GenBank/DDBJ databases">
        <title>Genome sequence of Azospirillum sp. ATCC 49961.</title>
        <authorList>
            <person name="Sant'Anna F.H."/>
            <person name="Baldani J.I."/>
            <person name="Zilli J.E."/>
            <person name="Reis V.M."/>
            <person name="Hartmann A."/>
            <person name="Cruz L."/>
            <person name="de Souza E.M."/>
            <person name="de Oliveira Pedrosa F."/>
            <person name="Passaglia L.M.P."/>
        </authorList>
    </citation>
    <scope>NUCLEOTIDE SEQUENCE [LARGE SCALE GENOMIC DNA]</scope>
    <source>
        <strain evidence="2 3">ATCC 49961</strain>
    </source>
</reference>
<protein>
    <submittedName>
        <fullName evidence="2">NAD-dependent epimerase/dehydratase family protein</fullName>
    </submittedName>
</protein>
<dbReference type="OrthoDB" id="9787292at2"/>
<dbReference type="Gene3D" id="3.40.50.720">
    <property type="entry name" value="NAD(P)-binding Rossmann-like Domain"/>
    <property type="match status" value="1"/>
</dbReference>
<dbReference type="PANTHER" id="PTHR48079">
    <property type="entry name" value="PROTEIN YEEZ"/>
    <property type="match status" value="1"/>
</dbReference>
<evidence type="ECO:0000313" key="3">
    <source>
        <dbReference type="Proteomes" id="UP000480854"/>
    </source>
</evidence>
<dbReference type="Pfam" id="PF01370">
    <property type="entry name" value="Epimerase"/>
    <property type="match status" value="1"/>
</dbReference>
<dbReference type="RefSeq" id="WP_149469934.1">
    <property type="nucleotide sequence ID" value="NZ_QOKW01000012.1"/>
</dbReference>
<dbReference type="InterPro" id="IPR051783">
    <property type="entry name" value="NAD(P)-dependent_oxidoreduct"/>
</dbReference>
<dbReference type="Proteomes" id="UP000480854">
    <property type="component" value="Unassembled WGS sequence"/>
</dbReference>
<accession>A0A9W7NI98</accession>
<organism evidence="2 3">
    <name type="scientific">Roseomonas genomospecies 6</name>
    <dbReference type="NCBI Taxonomy" id="214106"/>
    <lineage>
        <taxon>Bacteria</taxon>
        <taxon>Pseudomonadati</taxon>
        <taxon>Pseudomonadota</taxon>
        <taxon>Alphaproteobacteria</taxon>
        <taxon>Acetobacterales</taxon>
        <taxon>Roseomonadaceae</taxon>
        <taxon>Roseomonas</taxon>
    </lineage>
</organism>
<feature type="domain" description="NAD-dependent epimerase/dehydratase" evidence="1">
    <location>
        <begin position="3"/>
        <end position="220"/>
    </location>
</feature>
<dbReference type="InterPro" id="IPR036291">
    <property type="entry name" value="NAD(P)-bd_dom_sf"/>
</dbReference>
<keyword evidence="3" id="KW-1185">Reference proteome</keyword>
<dbReference type="GO" id="GO:0005737">
    <property type="term" value="C:cytoplasm"/>
    <property type="evidence" value="ECO:0007669"/>
    <property type="project" value="TreeGrafter"/>
</dbReference>
<name>A0A9W7NI98_9PROT</name>
<evidence type="ECO:0000259" key="1">
    <source>
        <dbReference type="Pfam" id="PF01370"/>
    </source>
</evidence>
<sequence>MKVLLTGATGYVGSRVADRLVARGHQVVGITRRADAADQLARRGVEPFIADLTQTDRLAEVAKACDGVIHTAFSHDFDYATGVAMDRAVHEAFVGALAGTGKPLVVSNGTAGFGDTGDRVADETTPIDLEQPLAVRTRVESLAAEAAGVKGIAVRLPLLVYGHGGSVFLPMLIQSARRLGVSYYISDGSNRMSTVHVDDAADLYALALERGRAGEVYIAGGGEDVELRAVAEAVAHGVGNGCRVESVTPDRAAAIWDPVWAKMLALTNRVSGRKAKGELGWTPRSSPTLLDDVARGSYAVSPQHAEAAL</sequence>
<comment type="caution">
    <text evidence="2">The sequence shown here is derived from an EMBL/GenBank/DDBJ whole genome shotgun (WGS) entry which is preliminary data.</text>
</comment>
<dbReference type="GO" id="GO:0004029">
    <property type="term" value="F:aldehyde dehydrogenase (NAD+) activity"/>
    <property type="evidence" value="ECO:0007669"/>
    <property type="project" value="TreeGrafter"/>
</dbReference>
<dbReference type="SUPFAM" id="SSF51735">
    <property type="entry name" value="NAD(P)-binding Rossmann-fold domains"/>
    <property type="match status" value="1"/>
</dbReference>
<proteinExistence type="predicted"/>